<gene>
    <name evidence="2" type="ORF">PDMSB3_0821</name>
</gene>
<keyword evidence="3" id="KW-1185">Reference proteome</keyword>
<organism evidence="2 3">
    <name type="scientific">Paraburkholderia dioscoreae</name>
    <dbReference type="NCBI Taxonomy" id="2604047"/>
    <lineage>
        <taxon>Bacteria</taxon>
        <taxon>Pseudomonadati</taxon>
        <taxon>Pseudomonadota</taxon>
        <taxon>Betaproteobacteria</taxon>
        <taxon>Burkholderiales</taxon>
        <taxon>Burkholderiaceae</taxon>
        <taxon>Paraburkholderia</taxon>
    </lineage>
</organism>
<feature type="region of interest" description="Disordered" evidence="1">
    <location>
        <begin position="1"/>
        <end position="33"/>
    </location>
</feature>
<reference evidence="2 3" key="1">
    <citation type="submission" date="2019-08" db="EMBL/GenBank/DDBJ databases">
        <authorList>
            <person name="Herpell B J."/>
        </authorList>
    </citation>
    <scope>NUCLEOTIDE SEQUENCE [LARGE SCALE GENOMIC DNA]</scope>
    <source>
        <strain evidence="3">Msb3</strain>
    </source>
</reference>
<evidence type="ECO:0000313" key="3">
    <source>
        <dbReference type="Proteomes" id="UP000325811"/>
    </source>
</evidence>
<name>A0A5Q4YSM8_9BURK</name>
<feature type="compositionally biased region" description="Basic and acidic residues" evidence="1">
    <location>
        <begin position="1"/>
        <end position="27"/>
    </location>
</feature>
<sequence length="71" mass="7613">MLRRHEQERAASAAESERRHRASEAGRHAQYPVEEVVRRAATGGSVSVPLGEVDTVTGLSGIALVMDSSRA</sequence>
<protein>
    <submittedName>
        <fullName evidence="2">Uncharacterized protein</fullName>
    </submittedName>
</protein>
<dbReference type="EMBL" id="LR699553">
    <property type="protein sequence ID" value="VVD27283.1"/>
    <property type="molecule type" value="Genomic_DNA"/>
</dbReference>
<dbReference type="AlphaFoldDB" id="A0A5Q4YSM8"/>
<dbReference type="Proteomes" id="UP000325811">
    <property type="component" value="Chromosome I"/>
</dbReference>
<evidence type="ECO:0000313" key="2">
    <source>
        <dbReference type="EMBL" id="VVD27283.1"/>
    </source>
</evidence>
<dbReference type="KEGG" id="pdio:PDMSB3_0821"/>
<evidence type="ECO:0000256" key="1">
    <source>
        <dbReference type="SAM" id="MobiDB-lite"/>
    </source>
</evidence>
<accession>A0A5Q4YSM8</accession>
<proteinExistence type="predicted"/>